<dbReference type="Proteomes" id="UP001145021">
    <property type="component" value="Unassembled WGS sequence"/>
</dbReference>
<dbReference type="AlphaFoldDB" id="A0A9W7XIX9"/>
<evidence type="ECO:0000313" key="13">
    <source>
        <dbReference type="EMBL" id="KAJ1645595.1"/>
    </source>
</evidence>
<evidence type="ECO:0000256" key="5">
    <source>
        <dbReference type="ARBA" id="ARBA00022692"/>
    </source>
</evidence>
<evidence type="ECO:0000256" key="7">
    <source>
        <dbReference type="ARBA" id="ARBA00022927"/>
    </source>
</evidence>
<keyword evidence="5" id="KW-0812">Transmembrane</keyword>
<name>A0A9W7XIX9_9FUNG</name>
<evidence type="ECO:0000256" key="1">
    <source>
        <dbReference type="ARBA" id="ARBA00004434"/>
    </source>
</evidence>
<evidence type="ECO:0000313" key="14">
    <source>
        <dbReference type="Proteomes" id="UP001145021"/>
    </source>
</evidence>
<sequence>MSSGMIGAIKKKLPSRNVALFWGSVFGVAGFYKYNKNESQKRLSHYCKRAENVAMQANGALDTVRKVQVYIAVPMGELGTRKARMHWERYILPVFAAGALDYELTLVNDIEARDNGEESVVRGGVHRRVAEEIKERRRKVLEEEPDNEELRLWRQAIEERKRENEVREYKNLVGREPEEAHFGLWKPEPYPGVMDIVAIGRETWVEVINGISEGATGSINFTMPALVPLDTEERENAERQIFTEIKSQGTGAEVQITDTAGAPVQSVATEEEPKDIVAHTINYDRFDDRKDSSLPDLPAVAYISHFNLTGWGSVPHKIWNFFHDQQNVDKYASQALRVVFESTKRAARDMQEIVDMGKAEEELPSWQNERLDVVVDKRVADALMVYETQSDSSPFKDKQGQNQDQDQDKD</sequence>
<comment type="subcellular location">
    <subcellularLocation>
        <location evidence="1">Mitochondrion inner membrane</location>
        <topology evidence="1">Single-pass membrane protein</topology>
    </subcellularLocation>
</comment>
<gene>
    <name evidence="13" type="primary">TIM54</name>
    <name evidence="13" type="ORF">LPJ64_002839</name>
</gene>
<keyword evidence="6" id="KW-0999">Mitochondrion inner membrane</keyword>
<keyword evidence="9" id="KW-0811">Translocation</keyword>
<evidence type="ECO:0000256" key="12">
    <source>
        <dbReference type="SAM" id="MobiDB-lite"/>
    </source>
</evidence>
<evidence type="ECO:0000256" key="4">
    <source>
        <dbReference type="ARBA" id="ARBA00022448"/>
    </source>
</evidence>
<dbReference type="InterPro" id="IPR021056">
    <property type="entry name" value="Mt_import_IM_translocase_Tim54"/>
</dbReference>
<evidence type="ECO:0000256" key="11">
    <source>
        <dbReference type="ARBA" id="ARBA00023136"/>
    </source>
</evidence>
<evidence type="ECO:0000256" key="8">
    <source>
        <dbReference type="ARBA" id="ARBA00022989"/>
    </source>
</evidence>
<reference evidence="13" key="1">
    <citation type="submission" date="2022-07" db="EMBL/GenBank/DDBJ databases">
        <title>Phylogenomic reconstructions and comparative analyses of Kickxellomycotina fungi.</title>
        <authorList>
            <person name="Reynolds N.K."/>
            <person name="Stajich J.E."/>
            <person name="Barry K."/>
            <person name="Grigoriev I.V."/>
            <person name="Crous P."/>
            <person name="Smith M.E."/>
        </authorList>
    </citation>
    <scope>NUCLEOTIDE SEQUENCE</scope>
    <source>
        <strain evidence="13">NBRC 105413</strain>
    </source>
</reference>
<dbReference type="EMBL" id="JANBOH010000098">
    <property type="protein sequence ID" value="KAJ1645595.1"/>
    <property type="molecule type" value="Genomic_DNA"/>
</dbReference>
<evidence type="ECO:0000256" key="3">
    <source>
        <dbReference type="ARBA" id="ARBA00020796"/>
    </source>
</evidence>
<keyword evidence="4" id="KW-0813">Transport</keyword>
<organism evidence="13 14">
    <name type="scientific">Coemansia asiatica</name>
    <dbReference type="NCBI Taxonomy" id="1052880"/>
    <lineage>
        <taxon>Eukaryota</taxon>
        <taxon>Fungi</taxon>
        <taxon>Fungi incertae sedis</taxon>
        <taxon>Zoopagomycota</taxon>
        <taxon>Kickxellomycotina</taxon>
        <taxon>Kickxellomycetes</taxon>
        <taxon>Kickxellales</taxon>
        <taxon>Kickxellaceae</taxon>
        <taxon>Coemansia</taxon>
    </lineage>
</organism>
<comment type="caution">
    <text evidence="13">The sequence shown here is derived from an EMBL/GenBank/DDBJ whole genome shotgun (WGS) entry which is preliminary data.</text>
</comment>
<accession>A0A9W7XIX9</accession>
<evidence type="ECO:0000256" key="10">
    <source>
        <dbReference type="ARBA" id="ARBA00023128"/>
    </source>
</evidence>
<keyword evidence="14" id="KW-1185">Reference proteome</keyword>
<protein>
    <recommendedName>
        <fullName evidence="3">Mitochondrial import inner membrane translocase subunit TIM54</fullName>
    </recommendedName>
</protein>
<dbReference type="Pfam" id="PF11711">
    <property type="entry name" value="Tim54"/>
    <property type="match status" value="1"/>
</dbReference>
<evidence type="ECO:0000256" key="2">
    <source>
        <dbReference type="ARBA" id="ARBA00006355"/>
    </source>
</evidence>
<keyword evidence="10" id="KW-0496">Mitochondrion</keyword>
<proteinExistence type="inferred from homology"/>
<dbReference type="GO" id="GO:0005743">
    <property type="term" value="C:mitochondrial inner membrane"/>
    <property type="evidence" value="ECO:0007669"/>
    <property type="project" value="UniProtKB-SubCell"/>
</dbReference>
<keyword evidence="8" id="KW-1133">Transmembrane helix</keyword>
<evidence type="ECO:0000256" key="6">
    <source>
        <dbReference type="ARBA" id="ARBA00022792"/>
    </source>
</evidence>
<keyword evidence="11" id="KW-0472">Membrane</keyword>
<feature type="region of interest" description="Disordered" evidence="12">
    <location>
        <begin position="388"/>
        <end position="410"/>
    </location>
</feature>
<evidence type="ECO:0000256" key="9">
    <source>
        <dbReference type="ARBA" id="ARBA00023010"/>
    </source>
</evidence>
<keyword evidence="7" id="KW-0653">Protein transport</keyword>
<comment type="similarity">
    <text evidence="2">Belongs to the TIM54 family.</text>
</comment>
<dbReference type="GO" id="GO:0015031">
    <property type="term" value="P:protein transport"/>
    <property type="evidence" value="ECO:0007669"/>
    <property type="project" value="UniProtKB-KW"/>
</dbReference>